<dbReference type="PANTHER" id="PTHR30087:SF1">
    <property type="entry name" value="HYPOTHETICAL CYTOSOLIC PROTEIN"/>
    <property type="match status" value="1"/>
</dbReference>
<accession>A0A1T4Y1S7</accession>
<evidence type="ECO:0000313" key="1">
    <source>
        <dbReference type="EMBL" id="SKA95726.1"/>
    </source>
</evidence>
<dbReference type="STRING" id="1147123.SAMN05443428_11925"/>
<dbReference type="EMBL" id="FUYH01000019">
    <property type="protein sequence ID" value="SKA95726.1"/>
    <property type="molecule type" value="Genomic_DNA"/>
</dbReference>
<sequence>MILVSSCLLGLDTKYNGENNAKELLIEYSRYGKFIPICPEQLGGLSTPRAPSEIAGGSGEDVLKGLCRVLSESGTDETNQYIKGAKEVIKIVKIFPVKAAILKQRSPSCGSMQIYDGSFSGKVRDGAGVTAVLLKEYGIPVYSEEEINRDILEKLIFE</sequence>
<name>A0A1T4Y1S7_9CLOT</name>
<evidence type="ECO:0000313" key="2">
    <source>
        <dbReference type="Proteomes" id="UP000190105"/>
    </source>
</evidence>
<dbReference type="Pfam" id="PF04463">
    <property type="entry name" value="2-thiour_desulf"/>
    <property type="match status" value="1"/>
</dbReference>
<organism evidence="1 2">
    <name type="scientific">Caloramator quimbayensis</name>
    <dbReference type="NCBI Taxonomy" id="1147123"/>
    <lineage>
        <taxon>Bacteria</taxon>
        <taxon>Bacillati</taxon>
        <taxon>Bacillota</taxon>
        <taxon>Clostridia</taxon>
        <taxon>Eubacteriales</taxon>
        <taxon>Clostridiaceae</taxon>
        <taxon>Caloramator</taxon>
    </lineage>
</organism>
<keyword evidence="2" id="KW-1185">Reference proteome</keyword>
<dbReference type="Proteomes" id="UP000190105">
    <property type="component" value="Unassembled WGS sequence"/>
</dbReference>
<dbReference type="InterPro" id="IPR007553">
    <property type="entry name" value="2-thiour_desulf"/>
</dbReference>
<protein>
    <submittedName>
        <fullName evidence="1">Uncharacterized conserved protein YbbK, DUF523 family</fullName>
    </submittedName>
</protein>
<reference evidence="2" key="1">
    <citation type="submission" date="2017-02" db="EMBL/GenBank/DDBJ databases">
        <authorList>
            <person name="Varghese N."/>
            <person name="Submissions S."/>
        </authorList>
    </citation>
    <scope>NUCLEOTIDE SEQUENCE [LARGE SCALE GENOMIC DNA]</scope>
    <source>
        <strain evidence="2">USBA 833</strain>
    </source>
</reference>
<gene>
    <name evidence="1" type="ORF">SAMN05443428_11925</name>
</gene>
<dbReference type="AlphaFoldDB" id="A0A1T4Y1S7"/>
<dbReference type="PANTHER" id="PTHR30087">
    <property type="entry name" value="INNER MEMBRANE PROTEIN"/>
    <property type="match status" value="1"/>
</dbReference>
<dbReference type="RefSeq" id="WP_078697231.1">
    <property type="nucleotide sequence ID" value="NZ_FUYH01000019.1"/>
</dbReference>
<proteinExistence type="predicted"/>
<dbReference type="OrthoDB" id="9797779at2"/>